<evidence type="ECO:0000256" key="2">
    <source>
        <dbReference type="ARBA" id="ARBA00022840"/>
    </source>
</evidence>
<evidence type="ECO:0000313" key="4">
    <source>
        <dbReference type="EMBL" id="ANZ46183.1"/>
    </source>
</evidence>
<dbReference type="InterPro" id="IPR027417">
    <property type="entry name" value="P-loop_NTPase"/>
</dbReference>
<keyword evidence="2" id="KW-0067">ATP-binding</keyword>
<name>A0A1B2I890_9BACT</name>
<organism evidence="4 5">
    <name type="scientific">Cloacibacillus porcorum</name>
    <dbReference type="NCBI Taxonomy" id="1197717"/>
    <lineage>
        <taxon>Bacteria</taxon>
        <taxon>Thermotogati</taxon>
        <taxon>Synergistota</taxon>
        <taxon>Synergistia</taxon>
        <taxon>Synergistales</taxon>
        <taxon>Synergistaceae</taxon>
        <taxon>Cloacibacillus</taxon>
    </lineage>
</organism>
<dbReference type="GO" id="GO:0004016">
    <property type="term" value="F:adenylate cyclase activity"/>
    <property type="evidence" value="ECO:0007669"/>
    <property type="project" value="TreeGrafter"/>
</dbReference>
<dbReference type="GO" id="GO:0005737">
    <property type="term" value="C:cytoplasm"/>
    <property type="evidence" value="ECO:0007669"/>
    <property type="project" value="TreeGrafter"/>
</dbReference>
<accession>A0A1B2I890</accession>
<dbReference type="Proteomes" id="UP000093044">
    <property type="component" value="Chromosome"/>
</dbReference>
<dbReference type="KEGG" id="cpor:BED41_14390"/>
<proteinExistence type="predicted"/>
<evidence type="ECO:0000256" key="1">
    <source>
        <dbReference type="ARBA" id="ARBA00022741"/>
    </source>
</evidence>
<dbReference type="OrthoDB" id="483at2"/>
<dbReference type="Gene3D" id="1.25.40.10">
    <property type="entry name" value="Tetratricopeptide repeat domain"/>
    <property type="match status" value="2"/>
</dbReference>
<dbReference type="GeneID" id="83059034"/>
<reference evidence="4" key="1">
    <citation type="submission" date="2016-08" db="EMBL/GenBank/DDBJ databases">
        <title>Complete genome of Cloacibacillus porcorum.</title>
        <authorList>
            <person name="Looft T."/>
            <person name="Bayles D.O."/>
            <person name="Alt D.P."/>
        </authorList>
    </citation>
    <scope>NUCLEOTIDE SEQUENCE [LARGE SCALE GENOMIC DNA]</scope>
    <source>
        <strain evidence="4">CL-84</strain>
    </source>
</reference>
<sequence length="968" mass="112174">MKISLNLSGPPSVAVDGARVEFATKKAEAIFYYTALKGQVSKQSLELMFWPELDEAHANKNLRNSIYYITRIFGAGVFKKSRGVLEFSGSVEFVENIDPLRGRFMEGFYLKDCPDFNSFVDEYNNSRDMQLYNSAKANFLRALSVGELDDMETLNRYGALSRMDPYDEEVVFALMEHCFGEGRLDEVVKLYRDFERKMLRDLMLEPLKDIQNLYRAALLRKKAERGAAAPFFFGRLTELKRLSRSHRDFLSGSQYTDLIISGGIGSGKTYLLSHYMRNSGIKGTKVLELVCYEAERKIEYRVLSLLIGKMLKALKVDTKDLPESYRQILVYFFPFMFGKGAHDGQSDVKDGKLPFFELEELLSELFARLTARAKFVIVIDDIRYCDRMSFDFIQRVALCKYHGRALFFISCHDSWLKEYLKTFDKNTLRNIDILELKNFRRDEVEAIASRRLKDPAPETVDALYKESGGNPLYLFEIINSLKDNKPVNNYKFIYLLENRLKTLSSYEQMALYISSAFFSDIMPEAVADIIGVDSIRILELYESLVQNGFLKEEIRDGHLTLMFAHEQFRLYIYQSQPLIKRKTIHMKIAEYLASCAREAECERDYIDSIIYHYHSAGQMVKYLSCKLRKALNIVSVDHDFPEFLSGVTQDFIAKLEEEFCLVSVPLDLKYEFTLLKASFAVKTCNYDEGLKLIRFILESDTDKRRLLKARKQLIYYGIQTRDHAMIRENAIAALRILKERPDDVEKADILKSYALAELNCRHCKNAGRILLRSLAMLDGMPLSETVLYIRACIFNYLAYEHKYAGEYERCIPFYMKSIEICTSANITNGLPLFYMNLGQALMKIGRQEEAKKYFLKFEVLRERIYSALSTTIVKAYLALIYCIERNYRLSAKYLAEGFECSRVIKNSYEYAYLYKICALLKKTALKDCEAAGILNAVLPESYGYYYERASENFKKIGLERELAELDRM</sequence>
<dbReference type="SUPFAM" id="SSF52540">
    <property type="entry name" value="P-loop containing nucleoside triphosphate hydrolases"/>
    <property type="match status" value="1"/>
</dbReference>
<protein>
    <recommendedName>
        <fullName evidence="3">Orc1-like AAA ATPase domain-containing protein</fullName>
    </recommendedName>
</protein>
<dbReference type="PANTHER" id="PTHR16305">
    <property type="entry name" value="TESTICULAR SOLUBLE ADENYLYL CYCLASE"/>
    <property type="match status" value="1"/>
</dbReference>
<evidence type="ECO:0000259" key="3">
    <source>
        <dbReference type="Pfam" id="PF13191"/>
    </source>
</evidence>
<gene>
    <name evidence="4" type="ORF">BED41_14390</name>
</gene>
<dbReference type="PANTHER" id="PTHR16305:SF28">
    <property type="entry name" value="GUANYLATE CYCLASE DOMAIN-CONTAINING PROTEIN"/>
    <property type="match status" value="1"/>
</dbReference>
<dbReference type="EMBL" id="CP016757">
    <property type="protein sequence ID" value="ANZ46183.1"/>
    <property type="molecule type" value="Genomic_DNA"/>
</dbReference>
<evidence type="ECO:0000313" key="5">
    <source>
        <dbReference type="Proteomes" id="UP000093044"/>
    </source>
</evidence>
<keyword evidence="1" id="KW-0547">Nucleotide-binding</keyword>
<dbReference type="InterPro" id="IPR041664">
    <property type="entry name" value="AAA_16"/>
</dbReference>
<dbReference type="Pfam" id="PF13191">
    <property type="entry name" value="AAA_16"/>
    <property type="match status" value="1"/>
</dbReference>
<dbReference type="RefSeq" id="WP_066747855.1">
    <property type="nucleotide sequence ID" value="NZ_CP016757.1"/>
</dbReference>
<dbReference type="InterPro" id="IPR011990">
    <property type="entry name" value="TPR-like_helical_dom_sf"/>
</dbReference>
<dbReference type="Gene3D" id="3.40.50.300">
    <property type="entry name" value="P-loop containing nucleotide triphosphate hydrolases"/>
    <property type="match status" value="1"/>
</dbReference>
<dbReference type="SUPFAM" id="SSF48452">
    <property type="entry name" value="TPR-like"/>
    <property type="match status" value="2"/>
</dbReference>
<dbReference type="GO" id="GO:0005524">
    <property type="term" value="F:ATP binding"/>
    <property type="evidence" value="ECO:0007669"/>
    <property type="project" value="UniProtKB-KW"/>
</dbReference>
<keyword evidence="5" id="KW-1185">Reference proteome</keyword>
<dbReference type="STRING" id="1197717.BED41_14390"/>
<feature type="domain" description="Orc1-like AAA ATPase" evidence="3">
    <location>
        <begin position="232"/>
        <end position="395"/>
    </location>
</feature>
<dbReference type="AlphaFoldDB" id="A0A1B2I890"/>